<organism evidence="3 4">
    <name type="scientific">Chenggangzhangella methanolivorans</name>
    <dbReference type="NCBI Taxonomy" id="1437009"/>
    <lineage>
        <taxon>Bacteria</taxon>
        <taxon>Pseudomonadati</taxon>
        <taxon>Pseudomonadota</taxon>
        <taxon>Alphaproteobacteria</taxon>
        <taxon>Hyphomicrobiales</taxon>
        <taxon>Methylopilaceae</taxon>
        <taxon>Chenggangzhangella</taxon>
    </lineage>
</organism>
<feature type="compositionally biased region" description="Basic residues" evidence="1">
    <location>
        <begin position="105"/>
        <end position="121"/>
    </location>
</feature>
<reference evidence="3" key="1">
    <citation type="submission" date="2021-08" db="EMBL/GenBank/DDBJ databases">
        <authorList>
            <person name="Zhang H."/>
            <person name="Xu M."/>
            <person name="Yu Z."/>
            <person name="Yang L."/>
            <person name="Cai Y."/>
        </authorList>
    </citation>
    <scope>NUCLEOTIDE SEQUENCE</scope>
    <source>
        <strain evidence="3">CHL1</strain>
    </source>
</reference>
<gene>
    <name evidence="3" type="ORF">K6K41_26610</name>
</gene>
<evidence type="ECO:0000259" key="2">
    <source>
        <dbReference type="Pfam" id="PF04993"/>
    </source>
</evidence>
<sequence>MDQDQADELFAAFGPVRVKRMFGGHGLYADGVMFGLVADDEIFLKAGPSNAPDFDAEGLGPFAYDTKTGRHVMTSYRRAPERALDDPDEMAAWARRSLAAAKAGKTPKPRSEKRPRKNAAE</sequence>
<dbReference type="Gene3D" id="3.30.1460.30">
    <property type="entry name" value="YgaC/TfoX-N like chaperone"/>
    <property type="match status" value="1"/>
</dbReference>
<evidence type="ECO:0000313" key="3">
    <source>
        <dbReference type="EMBL" id="QZO00087.1"/>
    </source>
</evidence>
<dbReference type="Pfam" id="PF04993">
    <property type="entry name" value="TfoX_N"/>
    <property type="match status" value="1"/>
</dbReference>
<keyword evidence="4" id="KW-1185">Reference proteome</keyword>
<dbReference type="EMBL" id="CP081869">
    <property type="protein sequence ID" value="QZO00087.1"/>
    <property type="molecule type" value="Genomic_DNA"/>
</dbReference>
<dbReference type="SUPFAM" id="SSF159894">
    <property type="entry name" value="YgaC/TfoX-N like"/>
    <property type="match status" value="1"/>
</dbReference>
<dbReference type="PANTHER" id="PTHR36121">
    <property type="entry name" value="PROTEIN SXY"/>
    <property type="match status" value="1"/>
</dbReference>
<evidence type="ECO:0000256" key="1">
    <source>
        <dbReference type="SAM" id="MobiDB-lite"/>
    </source>
</evidence>
<dbReference type="AlphaFoldDB" id="A0A9E6R9M0"/>
<feature type="domain" description="TfoX N-terminal" evidence="2">
    <location>
        <begin position="8"/>
        <end position="101"/>
    </location>
</feature>
<proteinExistence type="predicted"/>
<accession>A0A9E6R9M0</accession>
<name>A0A9E6R9M0_9HYPH</name>
<evidence type="ECO:0000313" key="4">
    <source>
        <dbReference type="Proteomes" id="UP000825701"/>
    </source>
</evidence>
<dbReference type="PANTHER" id="PTHR36121:SF1">
    <property type="entry name" value="PROTEIN SXY"/>
    <property type="match status" value="1"/>
</dbReference>
<dbReference type="Proteomes" id="UP000825701">
    <property type="component" value="Chromosome"/>
</dbReference>
<protein>
    <submittedName>
        <fullName evidence="3">TfoX/Sxy family protein</fullName>
    </submittedName>
</protein>
<dbReference type="InterPro" id="IPR047525">
    <property type="entry name" value="TfoX-like"/>
</dbReference>
<dbReference type="KEGG" id="cmet:K6K41_26610"/>
<dbReference type="RefSeq" id="WP_261403236.1">
    <property type="nucleotide sequence ID" value="NZ_CP081869.1"/>
</dbReference>
<dbReference type="InterPro" id="IPR007076">
    <property type="entry name" value="TfoX_N"/>
</dbReference>
<feature type="region of interest" description="Disordered" evidence="1">
    <location>
        <begin position="95"/>
        <end position="121"/>
    </location>
</feature>